<protein>
    <submittedName>
        <fullName evidence="2">Aldehyde dehydrogenase</fullName>
    </submittedName>
</protein>
<dbReference type="Pfam" id="PF20256">
    <property type="entry name" value="MoCoBD_2"/>
    <property type="match status" value="2"/>
</dbReference>
<reference evidence="2" key="1">
    <citation type="journal article" date="2014" name="Int. J. Syst. Evol. Microbiol.">
        <title>Complete genome sequence of Corynebacterium casei LMG S-19264T (=DSM 44701T), isolated from a smear-ripened cheese.</title>
        <authorList>
            <consortium name="US DOE Joint Genome Institute (JGI-PGF)"/>
            <person name="Walter F."/>
            <person name="Albersmeier A."/>
            <person name="Kalinowski J."/>
            <person name="Ruckert C."/>
        </authorList>
    </citation>
    <scope>NUCLEOTIDE SEQUENCE</scope>
    <source>
        <strain evidence="2">JCM 3276</strain>
    </source>
</reference>
<organism evidence="2 3">
    <name type="scientific">Actinokineospora fastidiosa</name>
    <dbReference type="NCBI Taxonomy" id="1816"/>
    <lineage>
        <taxon>Bacteria</taxon>
        <taxon>Bacillati</taxon>
        <taxon>Actinomycetota</taxon>
        <taxon>Actinomycetes</taxon>
        <taxon>Pseudonocardiales</taxon>
        <taxon>Pseudonocardiaceae</taxon>
        <taxon>Actinokineospora</taxon>
    </lineage>
</organism>
<feature type="domain" description="Aldehyde oxidase/xanthine dehydrogenase a/b hammerhead" evidence="1">
    <location>
        <begin position="177"/>
        <end position="258"/>
    </location>
</feature>
<reference evidence="2" key="2">
    <citation type="submission" date="2020-09" db="EMBL/GenBank/DDBJ databases">
        <authorList>
            <person name="Sun Q."/>
            <person name="Ohkuma M."/>
        </authorList>
    </citation>
    <scope>NUCLEOTIDE SEQUENCE</scope>
    <source>
        <strain evidence="2">JCM 3276</strain>
    </source>
</reference>
<dbReference type="SMART" id="SM01008">
    <property type="entry name" value="Ald_Xan_dh_C"/>
    <property type="match status" value="1"/>
</dbReference>
<keyword evidence="3" id="KW-1185">Reference proteome</keyword>
<comment type="caution">
    <text evidence="2">The sequence shown here is derived from an EMBL/GenBank/DDBJ whole genome shotgun (WGS) entry which is preliminary data.</text>
</comment>
<gene>
    <name evidence="2" type="ORF">GCM10010171_26760</name>
</gene>
<evidence type="ECO:0000313" key="3">
    <source>
        <dbReference type="Proteomes" id="UP000660680"/>
    </source>
</evidence>
<name>A0A918LCS9_9PSEU</name>
<dbReference type="Proteomes" id="UP000660680">
    <property type="component" value="Unassembled WGS sequence"/>
</dbReference>
<evidence type="ECO:0000259" key="1">
    <source>
        <dbReference type="SMART" id="SM01008"/>
    </source>
</evidence>
<dbReference type="EMBL" id="BMRB01000002">
    <property type="protein sequence ID" value="GGS31530.1"/>
    <property type="molecule type" value="Genomic_DNA"/>
</dbReference>
<dbReference type="InterPro" id="IPR037165">
    <property type="entry name" value="AldOxase/xan_DH_Mopterin-bd_sf"/>
</dbReference>
<dbReference type="InterPro" id="IPR008274">
    <property type="entry name" value="AldOxase/xan_DH_MoCoBD1"/>
</dbReference>
<dbReference type="Gene3D" id="3.90.1170.50">
    <property type="entry name" value="Aldehyde oxidase/xanthine dehydrogenase, a/b hammerhead"/>
    <property type="match status" value="1"/>
</dbReference>
<dbReference type="InterPro" id="IPR000674">
    <property type="entry name" value="Ald_Oxase/Xan_DH_a/b"/>
</dbReference>
<dbReference type="SUPFAM" id="SSF56003">
    <property type="entry name" value="Molybdenum cofactor-binding domain"/>
    <property type="match status" value="2"/>
</dbReference>
<dbReference type="PANTHER" id="PTHR47495:SF1">
    <property type="entry name" value="BLL3820 PROTEIN"/>
    <property type="match status" value="1"/>
</dbReference>
<dbReference type="PANTHER" id="PTHR47495">
    <property type="entry name" value="ALDEHYDE DEHYDROGENASE"/>
    <property type="match status" value="1"/>
</dbReference>
<dbReference type="Pfam" id="PF02738">
    <property type="entry name" value="MoCoBD_1"/>
    <property type="match status" value="1"/>
</dbReference>
<dbReference type="InterPro" id="IPR046867">
    <property type="entry name" value="AldOxase/xan_DH_MoCoBD2"/>
</dbReference>
<accession>A0A918LCS9</accession>
<dbReference type="Gene3D" id="3.30.365.10">
    <property type="entry name" value="Aldehyde oxidase/xanthine dehydrogenase, molybdopterin binding domain"/>
    <property type="match status" value="4"/>
</dbReference>
<proteinExistence type="predicted"/>
<evidence type="ECO:0000313" key="2">
    <source>
        <dbReference type="EMBL" id="GGS31530.1"/>
    </source>
</evidence>
<dbReference type="InterPro" id="IPR052516">
    <property type="entry name" value="N-heterocyclic_Hydroxylase"/>
</dbReference>
<sequence length="651" mass="69324">MLAVSVPLPALAAGEWEPNVLLRLDSAGGITLTLPRPETGQGVRTVAAMLAAEELAVDVADLRFVQAPGDTQRYGPQSIGGSRSVQQMTVPVRTAAATARCLLVAAAARRWGVPVETCHARDGAVHHRRHGRLRYADLVDDAAAIDPATIEVTLIPRPRWRVLGGRGGRIDARDIVTGRARYGIDVRVPDRRVAAVLRPPWIGARLDTVDDSAVTGVEAVVRLDPATGVQGGVAVIATSTAAALRGRAALRATWTGGTPNADSRAWLDQLAAAVPAPEPFAHTATYRLPLLAHAPMEPMNATAHVRPDGATLWMPTQDPGGHRDRVAAFLGVDRAAVRVEPTLSGGAFGRRFETDFVMEAVVCSRAVGKPVQVVWTRDDDTRHDSYRPMSVHRLSAEVDGSGLPVRRAHDVATWPLSIFPAMPPDLVRLIGDQFPYTVPGDVRIALLPAPLRTGFWRAVYAGQFVYAEECFLGELARRARADQVDFRLRLLGESRLRPVLAAAGERLRPRRGRVRAAACALDYGSACAIVVEADRTGTPTRVVAAVDVGTTLHPSGLRAQVEGCVLDAVSTVFGAQVTVRDGAVVESSFRDYAWARIDQAPDIEVLAVDSGAPIGGLGELAYPPAAAALATAWSMARGEPVTGMPVNRPVG</sequence>
<dbReference type="AlphaFoldDB" id="A0A918LCS9"/>
<dbReference type="GO" id="GO:0016491">
    <property type="term" value="F:oxidoreductase activity"/>
    <property type="evidence" value="ECO:0007669"/>
    <property type="project" value="InterPro"/>
</dbReference>